<dbReference type="AlphaFoldDB" id="A0A7W7VVA4"/>
<gene>
    <name evidence="1" type="ORF">FHR34_002482</name>
</gene>
<keyword evidence="2" id="KW-1185">Reference proteome</keyword>
<name>A0A7W7VVA4_KITKI</name>
<evidence type="ECO:0000313" key="1">
    <source>
        <dbReference type="EMBL" id="MBB4923489.1"/>
    </source>
</evidence>
<dbReference type="EMBL" id="JACHJV010000001">
    <property type="protein sequence ID" value="MBB4923489.1"/>
    <property type="molecule type" value="Genomic_DNA"/>
</dbReference>
<reference evidence="1 2" key="1">
    <citation type="submission" date="2020-08" db="EMBL/GenBank/DDBJ databases">
        <title>Sequencing the genomes of 1000 actinobacteria strains.</title>
        <authorList>
            <person name="Klenk H.-P."/>
        </authorList>
    </citation>
    <scope>NUCLEOTIDE SEQUENCE [LARGE SCALE GENOMIC DNA]</scope>
    <source>
        <strain evidence="1 2">DSM 41654</strain>
    </source>
</reference>
<sequence>MSEIRREASAIFAELTDALSNAGLDFPELGDGFQLTETGAILLRLRPLTLTEITRLTQALNSSADLS</sequence>
<organism evidence="1 2">
    <name type="scientific">Kitasatospora kifunensis</name>
    <name type="common">Streptomyces kifunensis</name>
    <dbReference type="NCBI Taxonomy" id="58351"/>
    <lineage>
        <taxon>Bacteria</taxon>
        <taxon>Bacillati</taxon>
        <taxon>Actinomycetota</taxon>
        <taxon>Actinomycetes</taxon>
        <taxon>Kitasatosporales</taxon>
        <taxon>Streptomycetaceae</taxon>
        <taxon>Kitasatospora</taxon>
    </lineage>
</organism>
<dbReference type="RefSeq" id="WP_184935505.1">
    <property type="nucleotide sequence ID" value="NZ_JACHJV010000001.1"/>
</dbReference>
<protein>
    <submittedName>
        <fullName evidence="1">Uncharacterized protein</fullName>
    </submittedName>
</protein>
<proteinExistence type="predicted"/>
<evidence type="ECO:0000313" key="2">
    <source>
        <dbReference type="Proteomes" id="UP000540506"/>
    </source>
</evidence>
<accession>A0A7W7VVA4</accession>
<comment type="caution">
    <text evidence="1">The sequence shown here is derived from an EMBL/GenBank/DDBJ whole genome shotgun (WGS) entry which is preliminary data.</text>
</comment>
<dbReference type="Proteomes" id="UP000540506">
    <property type="component" value="Unassembled WGS sequence"/>
</dbReference>